<dbReference type="Proteomes" id="UP000193900">
    <property type="component" value="Unassembled WGS sequence"/>
</dbReference>
<keyword evidence="8" id="KW-1185">Reference proteome</keyword>
<dbReference type="OrthoDB" id="8828485at2"/>
<dbReference type="SMART" id="SM00155">
    <property type="entry name" value="PLDc"/>
    <property type="match status" value="2"/>
</dbReference>
<proteinExistence type="predicted"/>
<evidence type="ECO:0000256" key="2">
    <source>
        <dbReference type="ARBA" id="ARBA00004613"/>
    </source>
</evidence>
<organism evidence="7 8">
    <name type="scientific">Roseisalinus antarcticus</name>
    <dbReference type="NCBI Taxonomy" id="254357"/>
    <lineage>
        <taxon>Bacteria</taxon>
        <taxon>Pseudomonadati</taxon>
        <taxon>Pseudomonadota</taxon>
        <taxon>Alphaproteobacteria</taxon>
        <taxon>Rhodobacterales</taxon>
        <taxon>Roseobacteraceae</taxon>
        <taxon>Roseisalinus</taxon>
    </lineage>
</organism>
<dbReference type="PANTHER" id="PTHR21248">
    <property type="entry name" value="CARDIOLIPIN SYNTHASE"/>
    <property type="match status" value="1"/>
</dbReference>
<dbReference type="PROSITE" id="PS50035">
    <property type="entry name" value="PLD"/>
    <property type="match status" value="2"/>
</dbReference>
<dbReference type="Pfam" id="PF13091">
    <property type="entry name" value="PLDc_2"/>
    <property type="match status" value="1"/>
</dbReference>
<comment type="function">
    <text evidence="1">Could be a virulence factor.</text>
</comment>
<evidence type="ECO:0000313" key="8">
    <source>
        <dbReference type="Proteomes" id="UP000193900"/>
    </source>
</evidence>
<dbReference type="RefSeq" id="WP_159458628.1">
    <property type="nucleotide sequence ID" value="NZ_FWFZ01000046.1"/>
</dbReference>
<evidence type="ECO:0000256" key="1">
    <source>
        <dbReference type="ARBA" id="ARBA00003145"/>
    </source>
</evidence>
<keyword evidence="4" id="KW-0964">Secreted</keyword>
<dbReference type="AlphaFoldDB" id="A0A1Y5U1Q6"/>
<comment type="subcellular location">
    <subcellularLocation>
        <location evidence="2">Secreted</location>
    </subcellularLocation>
</comment>
<protein>
    <recommendedName>
        <fullName evidence="3">Phospholipase D</fullName>
    </recommendedName>
    <alternativeName>
        <fullName evidence="5">Choline phosphatase</fullName>
    </alternativeName>
</protein>
<evidence type="ECO:0000256" key="3">
    <source>
        <dbReference type="ARBA" id="ARBA00018392"/>
    </source>
</evidence>
<dbReference type="InterPro" id="IPR001736">
    <property type="entry name" value="PLipase_D/transphosphatidylase"/>
</dbReference>
<dbReference type="GO" id="GO:0032049">
    <property type="term" value="P:cardiolipin biosynthetic process"/>
    <property type="evidence" value="ECO:0007669"/>
    <property type="project" value="UniProtKB-ARBA"/>
</dbReference>
<reference evidence="7 8" key="1">
    <citation type="submission" date="2017-03" db="EMBL/GenBank/DDBJ databases">
        <authorList>
            <person name="Afonso C.L."/>
            <person name="Miller P.J."/>
            <person name="Scott M.A."/>
            <person name="Spackman E."/>
            <person name="Goraichik I."/>
            <person name="Dimitrov K.M."/>
            <person name="Suarez D.L."/>
            <person name="Swayne D.E."/>
        </authorList>
    </citation>
    <scope>NUCLEOTIDE SEQUENCE [LARGE SCALE GENOMIC DNA]</scope>
    <source>
        <strain evidence="7 8">CECT 7023</strain>
    </source>
</reference>
<evidence type="ECO:0000259" key="6">
    <source>
        <dbReference type="PROSITE" id="PS50035"/>
    </source>
</evidence>
<dbReference type="EMBL" id="FWFZ01000046">
    <property type="protein sequence ID" value="SLN76900.1"/>
    <property type="molecule type" value="Genomic_DNA"/>
</dbReference>
<feature type="domain" description="PLD phosphodiesterase" evidence="6">
    <location>
        <begin position="448"/>
        <end position="470"/>
    </location>
</feature>
<evidence type="ECO:0000313" key="7">
    <source>
        <dbReference type="EMBL" id="SLN76900.1"/>
    </source>
</evidence>
<dbReference type="GO" id="GO:0030572">
    <property type="term" value="F:phosphatidyltransferase activity"/>
    <property type="evidence" value="ECO:0007669"/>
    <property type="project" value="UniProtKB-ARBA"/>
</dbReference>
<gene>
    <name evidence="7" type="ORF">ROA7023_04269</name>
</gene>
<dbReference type="PANTHER" id="PTHR21248:SF12">
    <property type="entry name" value="CARDIOLIPIN SYNTHASE C"/>
    <property type="match status" value="1"/>
</dbReference>
<dbReference type="CDD" id="cd09105">
    <property type="entry name" value="PLDc_vPLD1_2_like_2"/>
    <property type="match status" value="1"/>
</dbReference>
<sequence length="559" mass="61958">MPVMRDGDRANDRTRSVTGTVRGAVEWLLRQRRTDQAPRLSEQPSEALSDLKILVTADEAYREFERLVLSAKESLTAGFRIFDPDTRLLSDAARQVGDTWEDLIADALARGVRIQIILSDFDPVFAPSLHRRSWMSQRRLTERAAAEGCAERLEVDVHMHPSRSGYPIRLAAARTARRRLRDMARWINDQGELRREEYLRDVPGLDGMLVRDETGKVSLAKGVIPPMRPISHHQKLAVIDRKALYVGGLDLDNRRQDDKSHDQAGPRTWADVQLSFTGPAAASAEDHLLAFRDEVAGKRVPAASRDGLLRTLSVRRTGLGALGLGPAPAVHELVDRTAEGVAGATQLIYLETQFLRDLHLCRDLARRGQSIRDLGLIVCLPAAPEELAFEGAQGMDMRFGEHLQSRCVEILSRAFGDRVSFVSPAQPRGMAPDGTRGVLCGAPIVYVHSKVSIFDDRLALVSSANLNGRSARWDTELGVALTDAAQVKRLRSRVMNHWLPEDPAPELLNPATAAQAWGRLAEANRKRQPAEREGFLLPYPASAPRKFGRPLPGVTQDIM</sequence>
<evidence type="ECO:0000256" key="4">
    <source>
        <dbReference type="ARBA" id="ARBA00022525"/>
    </source>
</evidence>
<name>A0A1Y5U1Q6_9RHOB</name>
<accession>A0A1Y5U1Q6</accession>
<dbReference type="InterPro" id="IPR025202">
    <property type="entry name" value="PLD-like_dom"/>
</dbReference>
<feature type="domain" description="PLD phosphodiesterase" evidence="6">
    <location>
        <begin position="228"/>
        <end position="255"/>
    </location>
</feature>
<dbReference type="GO" id="GO:0005576">
    <property type="term" value="C:extracellular region"/>
    <property type="evidence" value="ECO:0007669"/>
    <property type="project" value="UniProtKB-SubCell"/>
</dbReference>
<dbReference type="Gene3D" id="3.30.870.10">
    <property type="entry name" value="Endonuclease Chain A"/>
    <property type="match status" value="2"/>
</dbReference>
<evidence type="ECO:0000256" key="5">
    <source>
        <dbReference type="ARBA" id="ARBA00029594"/>
    </source>
</evidence>
<dbReference type="SUPFAM" id="SSF56024">
    <property type="entry name" value="Phospholipase D/nuclease"/>
    <property type="match status" value="2"/>
</dbReference>